<keyword evidence="1" id="KW-0812">Transmembrane</keyword>
<dbReference type="OrthoDB" id="3268841at2759"/>
<accession>A0A8H5FU27</accession>
<dbReference type="PANTHER" id="PTHR40465">
    <property type="entry name" value="CHROMOSOME 1, WHOLE GENOME SHOTGUN SEQUENCE"/>
    <property type="match status" value="1"/>
</dbReference>
<feature type="transmembrane region" description="Helical" evidence="1">
    <location>
        <begin position="124"/>
        <end position="147"/>
    </location>
</feature>
<comment type="caution">
    <text evidence="3">The sequence shown here is derived from an EMBL/GenBank/DDBJ whole genome shotgun (WGS) entry which is preliminary data.</text>
</comment>
<gene>
    <name evidence="3" type="ORF">D9756_009728</name>
</gene>
<evidence type="ECO:0000313" key="3">
    <source>
        <dbReference type="EMBL" id="KAF5348762.1"/>
    </source>
</evidence>
<feature type="transmembrane region" description="Helical" evidence="1">
    <location>
        <begin position="50"/>
        <end position="75"/>
    </location>
</feature>
<feature type="transmembrane region" description="Helical" evidence="1">
    <location>
        <begin position="159"/>
        <end position="183"/>
    </location>
</feature>
<dbReference type="PANTHER" id="PTHR40465:SF1">
    <property type="entry name" value="DUF6534 DOMAIN-CONTAINING PROTEIN"/>
    <property type="match status" value="1"/>
</dbReference>
<feature type="domain" description="DUF6534" evidence="2">
    <location>
        <begin position="170"/>
        <end position="259"/>
    </location>
</feature>
<dbReference type="EMBL" id="JAACJO010000018">
    <property type="protein sequence ID" value="KAF5348762.1"/>
    <property type="molecule type" value="Genomic_DNA"/>
</dbReference>
<protein>
    <recommendedName>
        <fullName evidence="2">DUF6534 domain-containing protein</fullName>
    </recommendedName>
</protein>
<dbReference type="InterPro" id="IPR045339">
    <property type="entry name" value="DUF6534"/>
</dbReference>
<keyword evidence="1" id="KW-1133">Transmembrane helix</keyword>
<evidence type="ECO:0000259" key="2">
    <source>
        <dbReference type="Pfam" id="PF20152"/>
    </source>
</evidence>
<dbReference type="Proteomes" id="UP000559027">
    <property type="component" value="Unassembled WGS sequence"/>
</dbReference>
<reference evidence="3 4" key="1">
    <citation type="journal article" date="2020" name="ISME J.">
        <title>Uncovering the hidden diversity of litter-decomposition mechanisms in mushroom-forming fungi.</title>
        <authorList>
            <person name="Floudas D."/>
            <person name="Bentzer J."/>
            <person name="Ahren D."/>
            <person name="Johansson T."/>
            <person name="Persson P."/>
            <person name="Tunlid A."/>
        </authorList>
    </citation>
    <scope>NUCLEOTIDE SEQUENCE [LARGE SCALE GENOMIC DNA]</scope>
    <source>
        <strain evidence="3 4">CBS 146.42</strain>
    </source>
</reference>
<dbReference type="AlphaFoldDB" id="A0A8H5FU27"/>
<feature type="transmembrane region" description="Helical" evidence="1">
    <location>
        <begin position="16"/>
        <end position="38"/>
    </location>
</feature>
<name>A0A8H5FU27_9AGAR</name>
<keyword evidence="4" id="KW-1185">Reference proteome</keyword>
<feature type="transmembrane region" description="Helical" evidence="1">
    <location>
        <begin position="95"/>
        <end position="117"/>
    </location>
</feature>
<feature type="transmembrane region" description="Helical" evidence="1">
    <location>
        <begin position="234"/>
        <end position="255"/>
    </location>
</feature>
<keyword evidence="1" id="KW-0472">Membrane</keyword>
<sequence>MTPEELSLAQHQLGPWLAGSLLDVLFQGILFCQFSRYIAWYREDKLVLKLLVLGLTLLTSLKSIQSFALTWILFIKHFTDLQTAILLNYTAWWQTGNPLMVALIGVYVQLFFCHSLYRISRRWWIVVPLAVVFAFAFASACAATYFISRGADAAFNIELWLTIHFGSVFAGDAVLTLLMSYFLIKNTEEARFRNRNVGILGSVWRLTFLTSAPATICAMFNLIFSQIWSSDKRLISIAFNLALPKLYAISMMWSLNSRPRSGEPAQDPIFSSEFDSDGLRQVRRRAGNNIRTQGNAMELGAIKSVQIRTRTETTQQIDVSDMFNRSTKDDMKGRKSGDARVRYVDSF</sequence>
<dbReference type="Pfam" id="PF20152">
    <property type="entry name" value="DUF6534"/>
    <property type="match status" value="1"/>
</dbReference>
<organism evidence="3 4">
    <name type="scientific">Leucocoprinus leucothites</name>
    <dbReference type="NCBI Taxonomy" id="201217"/>
    <lineage>
        <taxon>Eukaryota</taxon>
        <taxon>Fungi</taxon>
        <taxon>Dikarya</taxon>
        <taxon>Basidiomycota</taxon>
        <taxon>Agaricomycotina</taxon>
        <taxon>Agaricomycetes</taxon>
        <taxon>Agaricomycetidae</taxon>
        <taxon>Agaricales</taxon>
        <taxon>Agaricineae</taxon>
        <taxon>Agaricaceae</taxon>
        <taxon>Leucocoprinus</taxon>
    </lineage>
</organism>
<evidence type="ECO:0000313" key="4">
    <source>
        <dbReference type="Proteomes" id="UP000559027"/>
    </source>
</evidence>
<evidence type="ECO:0000256" key="1">
    <source>
        <dbReference type="SAM" id="Phobius"/>
    </source>
</evidence>
<feature type="transmembrane region" description="Helical" evidence="1">
    <location>
        <begin position="203"/>
        <end position="228"/>
    </location>
</feature>
<proteinExistence type="predicted"/>